<evidence type="ECO:0000256" key="2">
    <source>
        <dbReference type="ARBA" id="ARBA00035108"/>
    </source>
</evidence>
<organism evidence="4 5">
    <name type="scientific">Saccharopolyspora oryzae</name>
    <dbReference type="NCBI Taxonomy" id="2997343"/>
    <lineage>
        <taxon>Bacteria</taxon>
        <taxon>Bacillati</taxon>
        <taxon>Actinomycetota</taxon>
        <taxon>Actinomycetes</taxon>
        <taxon>Pseudonocardiales</taxon>
        <taxon>Pseudonocardiaceae</taxon>
        <taxon>Saccharopolyspora</taxon>
    </lineage>
</organism>
<comment type="caution">
    <text evidence="4">The sequence shown here is derived from an EMBL/GenBank/DDBJ whole genome shotgun (WGS) entry which is preliminary data.</text>
</comment>
<keyword evidence="5" id="KW-1185">Reference proteome</keyword>
<dbReference type="Proteomes" id="UP001210380">
    <property type="component" value="Unassembled WGS sequence"/>
</dbReference>
<evidence type="ECO:0000256" key="3">
    <source>
        <dbReference type="ARBA" id="ARBA00035643"/>
    </source>
</evidence>
<dbReference type="PANTHER" id="PTHR36852:SF1">
    <property type="entry name" value="PROTEIN GVPL 2"/>
    <property type="match status" value="1"/>
</dbReference>
<protein>
    <submittedName>
        <fullName evidence="4">GvpL/GvpF family gas vesicle protein</fullName>
    </submittedName>
</protein>
<name>A0ABT4UQK8_9PSEU</name>
<proteinExistence type="inferred from homology"/>
<dbReference type="Pfam" id="PF06386">
    <property type="entry name" value="GvpL_GvpF"/>
    <property type="match status" value="1"/>
</dbReference>
<sequence length="264" mass="29233">MTTHAKRAEDVQTKPGGDVEKAVYVYGIIGRREELPDVLPSVGDDEAEVVLASRGELSALISEVRLVRPLGTREDLLAHERVLDTLAAKTTVIPMRFGSVVTTADAVVEELLEPHHDRFEAMLTELEGLVQFTVRGRYAESAHLREIVHEVPEVRQLREDLSGLPEDAGYAERVRLGELVSNAVDEKRDSDAETLVASLEPFSVASLPHAVAAEDDAVHVTFLVDREQIPQFEQAMDELGERWAGRIDLRLIGPLAPYDFVPEN</sequence>
<dbReference type="InterPro" id="IPR009430">
    <property type="entry name" value="GvpL/GvpF"/>
</dbReference>
<dbReference type="EMBL" id="JAQGLA010000001">
    <property type="protein sequence ID" value="MDA3623808.1"/>
    <property type="molecule type" value="Genomic_DNA"/>
</dbReference>
<accession>A0ABT4UQK8</accession>
<evidence type="ECO:0000313" key="5">
    <source>
        <dbReference type="Proteomes" id="UP001210380"/>
    </source>
</evidence>
<dbReference type="PANTHER" id="PTHR36852">
    <property type="entry name" value="PROTEIN GVPL 2"/>
    <property type="match status" value="1"/>
</dbReference>
<keyword evidence="1" id="KW-0304">Gas vesicle</keyword>
<evidence type="ECO:0000313" key="4">
    <source>
        <dbReference type="EMBL" id="MDA3623808.1"/>
    </source>
</evidence>
<dbReference type="RefSeq" id="WP_270946376.1">
    <property type="nucleotide sequence ID" value="NZ_JAQGLA010000001.1"/>
</dbReference>
<evidence type="ECO:0000256" key="1">
    <source>
        <dbReference type="ARBA" id="ARBA00022987"/>
    </source>
</evidence>
<reference evidence="4 5" key="1">
    <citation type="submission" date="2022-11" db="EMBL/GenBank/DDBJ databases">
        <title>Draft genome sequence of Saccharopolyspora sp. WRP15-2 isolated from rhizosphere soils of wild rice in Thailand.</title>
        <authorList>
            <person name="Duangmal K."/>
            <person name="Kammanee S."/>
            <person name="Muangham S."/>
        </authorList>
    </citation>
    <scope>NUCLEOTIDE SEQUENCE [LARGE SCALE GENOMIC DNA]</scope>
    <source>
        <strain evidence="4 5">WRP15-2</strain>
    </source>
</reference>
<gene>
    <name evidence="4" type="ORF">OU415_00090</name>
</gene>
<comment type="subcellular location">
    <subcellularLocation>
        <location evidence="2">Gas vesicle</location>
    </subcellularLocation>
</comment>
<comment type="similarity">
    <text evidence="3">Belongs to the gas vesicle GvpF/GvpL family.</text>
</comment>